<dbReference type="AlphaFoldDB" id="A0A6A5X747"/>
<name>A0A6A5X747_9PLEO</name>
<dbReference type="GeneID" id="54283696"/>
<gene>
    <name evidence="2" type="ORF">BU24DRAFT_415489</name>
</gene>
<feature type="signal peptide" evidence="1">
    <location>
        <begin position="1"/>
        <end position="21"/>
    </location>
</feature>
<dbReference type="Proteomes" id="UP000799778">
    <property type="component" value="Unassembled WGS sequence"/>
</dbReference>
<reference evidence="2" key="1">
    <citation type="journal article" date="2020" name="Stud. Mycol.">
        <title>101 Dothideomycetes genomes: a test case for predicting lifestyles and emergence of pathogens.</title>
        <authorList>
            <person name="Haridas S."/>
            <person name="Albert R."/>
            <person name="Binder M."/>
            <person name="Bloem J."/>
            <person name="Labutti K."/>
            <person name="Salamov A."/>
            <person name="Andreopoulos B."/>
            <person name="Baker S."/>
            <person name="Barry K."/>
            <person name="Bills G."/>
            <person name="Bluhm B."/>
            <person name="Cannon C."/>
            <person name="Castanera R."/>
            <person name="Culley D."/>
            <person name="Daum C."/>
            <person name="Ezra D."/>
            <person name="Gonzalez J."/>
            <person name="Henrissat B."/>
            <person name="Kuo A."/>
            <person name="Liang C."/>
            <person name="Lipzen A."/>
            <person name="Lutzoni F."/>
            <person name="Magnuson J."/>
            <person name="Mondo S."/>
            <person name="Nolan M."/>
            <person name="Ohm R."/>
            <person name="Pangilinan J."/>
            <person name="Park H.-J."/>
            <person name="Ramirez L."/>
            <person name="Alfaro M."/>
            <person name="Sun H."/>
            <person name="Tritt A."/>
            <person name="Yoshinaga Y."/>
            <person name="Zwiers L.-H."/>
            <person name="Turgeon B."/>
            <person name="Goodwin S."/>
            <person name="Spatafora J."/>
            <person name="Crous P."/>
            <person name="Grigoriev I."/>
        </authorList>
    </citation>
    <scope>NUCLEOTIDE SEQUENCE</scope>
    <source>
        <strain evidence="2">CBS 175.79</strain>
    </source>
</reference>
<dbReference type="EMBL" id="ML978081">
    <property type="protein sequence ID" value="KAF2008740.1"/>
    <property type="molecule type" value="Genomic_DNA"/>
</dbReference>
<evidence type="ECO:0000313" key="3">
    <source>
        <dbReference type="Proteomes" id="UP000799778"/>
    </source>
</evidence>
<evidence type="ECO:0000256" key="1">
    <source>
        <dbReference type="SAM" id="SignalP"/>
    </source>
</evidence>
<dbReference type="RefSeq" id="XP_033377079.1">
    <property type="nucleotide sequence ID" value="XM_033526299.1"/>
</dbReference>
<feature type="chain" id="PRO_5025528653" evidence="1">
    <location>
        <begin position="22"/>
        <end position="192"/>
    </location>
</feature>
<organism evidence="2 3">
    <name type="scientific">Aaosphaeria arxii CBS 175.79</name>
    <dbReference type="NCBI Taxonomy" id="1450172"/>
    <lineage>
        <taxon>Eukaryota</taxon>
        <taxon>Fungi</taxon>
        <taxon>Dikarya</taxon>
        <taxon>Ascomycota</taxon>
        <taxon>Pezizomycotina</taxon>
        <taxon>Dothideomycetes</taxon>
        <taxon>Pleosporomycetidae</taxon>
        <taxon>Pleosporales</taxon>
        <taxon>Pleosporales incertae sedis</taxon>
        <taxon>Aaosphaeria</taxon>
    </lineage>
</organism>
<dbReference type="OrthoDB" id="3552888at2759"/>
<proteinExistence type="predicted"/>
<keyword evidence="3" id="KW-1185">Reference proteome</keyword>
<protein>
    <submittedName>
        <fullName evidence="2">Uncharacterized protein</fullName>
    </submittedName>
</protein>
<keyword evidence="1" id="KW-0732">Signal</keyword>
<evidence type="ECO:0000313" key="2">
    <source>
        <dbReference type="EMBL" id="KAF2008740.1"/>
    </source>
</evidence>
<accession>A0A6A5X747</accession>
<sequence>MLFISNAVLLLSSLAPLVSQAAVVNPFSGYTVVSPKWRVELSPGQFEIFNGTMEEAITQAKVINPDFEVATEKRDFLMDRDVALGRRSNVICGQQPSNALKSRIEQNIAELRTRGANVLAYLGGRQCTRLLCTSGSANHFCNDNASPIAITWKDIADSIQHGINSCAATIDWFSAHNFQDGGWTTLSRGDDC</sequence>